<evidence type="ECO:0000256" key="9">
    <source>
        <dbReference type="ARBA" id="ARBA00023125"/>
    </source>
</evidence>
<keyword evidence="8" id="KW-0805">Transcription regulation</keyword>
<gene>
    <name evidence="12" type="ORF">AMJ39_02005</name>
</gene>
<keyword evidence="7" id="KW-0663">Pyridoxal phosphate</keyword>
<dbReference type="Gene3D" id="1.10.10.10">
    <property type="entry name" value="Winged helix-like DNA-binding domain superfamily/Winged helix DNA-binding domain"/>
    <property type="match status" value="1"/>
</dbReference>
<evidence type="ECO:0000259" key="11">
    <source>
        <dbReference type="PROSITE" id="PS50949"/>
    </source>
</evidence>
<accession>A0A0S7WV58</accession>
<dbReference type="PANTHER" id="PTHR46577">
    <property type="entry name" value="HTH-TYPE TRANSCRIPTIONAL REGULATORY PROTEIN GABR"/>
    <property type="match status" value="1"/>
</dbReference>
<dbReference type="Pfam" id="PF00155">
    <property type="entry name" value="Aminotran_1_2"/>
    <property type="match status" value="1"/>
</dbReference>
<dbReference type="CDD" id="cd00609">
    <property type="entry name" value="AAT_like"/>
    <property type="match status" value="1"/>
</dbReference>
<dbReference type="InterPro" id="IPR000524">
    <property type="entry name" value="Tscrpt_reg_HTH_GntR"/>
</dbReference>
<dbReference type="InterPro" id="IPR004839">
    <property type="entry name" value="Aminotransferase_I/II_large"/>
</dbReference>
<evidence type="ECO:0000256" key="4">
    <source>
        <dbReference type="ARBA" id="ARBA00011738"/>
    </source>
</evidence>
<proteinExistence type="inferred from homology"/>
<evidence type="ECO:0000256" key="5">
    <source>
        <dbReference type="ARBA" id="ARBA00022576"/>
    </source>
</evidence>
<keyword evidence="10" id="KW-0804">Transcription</keyword>
<dbReference type="SUPFAM" id="SSF46785">
    <property type="entry name" value="Winged helix' DNA-binding domain"/>
    <property type="match status" value="1"/>
</dbReference>
<dbReference type="SMART" id="SM00345">
    <property type="entry name" value="HTH_GNTR"/>
    <property type="match status" value="1"/>
</dbReference>
<dbReference type="Gene3D" id="3.90.1150.10">
    <property type="entry name" value="Aspartate Aminotransferase, domain 1"/>
    <property type="match status" value="1"/>
</dbReference>
<evidence type="ECO:0000256" key="3">
    <source>
        <dbReference type="ARBA" id="ARBA00007441"/>
    </source>
</evidence>
<sequence length="510" mass="56152">MLVQLDRDSPVPLYVQIVQGVRRLISSGALDAGARLPPARQLARELGINRNTANAAYDELVAEGLLERHVGQGTFVARDIHLLFGEPGSFSEGVVAAGAAWIDALRQEAGWNRDAGFEELVALCTEPARFPFSSGLPPAEFYPVDEFRRATNAALREHGREILEFGNTVGYGPFLQLLRRQLARQGIGPGAGEVMTSCGTQEGLDLLSEVVLEPGDTVVLEVPTYPGALRVFGLRQASCIGVPIDDEGIRPDLLERVLATQRPKFVYLIPTFQNPSGAVMSLERRHEILSLAARYGVPILEDNVSSELYFNSAPPAPLRALDGDGLVVYLSSFSKILFPGLRLGWMVAPEELIERIKRAKGARDLHTNTMTQGAMYEFCRRGYLKGHLERTRGIYRERRDAMLRALERHFPGEVTWTTPSGGLYLWVTVPDVDTTSLFFEAREAGVVFVPGPIFCCDGSGRNALRLGFSQLAPEEIEEGVDILGKIVKRRLVGRSGVSRRSRRRSDVSVV</sequence>
<evidence type="ECO:0000256" key="1">
    <source>
        <dbReference type="ARBA" id="ARBA00001933"/>
    </source>
</evidence>
<evidence type="ECO:0000313" key="13">
    <source>
        <dbReference type="Proteomes" id="UP000052008"/>
    </source>
</evidence>
<dbReference type="PROSITE" id="PS50949">
    <property type="entry name" value="HTH_GNTR"/>
    <property type="match status" value="1"/>
</dbReference>
<dbReference type="PRINTS" id="PR00035">
    <property type="entry name" value="HTHGNTR"/>
</dbReference>
<dbReference type="CDD" id="cd07377">
    <property type="entry name" value="WHTH_GntR"/>
    <property type="match status" value="1"/>
</dbReference>
<evidence type="ECO:0000256" key="10">
    <source>
        <dbReference type="ARBA" id="ARBA00023163"/>
    </source>
</evidence>
<dbReference type="Pfam" id="PF00392">
    <property type="entry name" value="GntR"/>
    <property type="match status" value="1"/>
</dbReference>
<evidence type="ECO:0000256" key="6">
    <source>
        <dbReference type="ARBA" id="ARBA00022679"/>
    </source>
</evidence>
<dbReference type="GO" id="GO:0008483">
    <property type="term" value="F:transaminase activity"/>
    <property type="evidence" value="ECO:0007669"/>
    <property type="project" value="UniProtKB-KW"/>
</dbReference>
<dbReference type="AlphaFoldDB" id="A0A0S7WV58"/>
<dbReference type="EMBL" id="LIZS01000007">
    <property type="protein sequence ID" value="KPJ54056.1"/>
    <property type="molecule type" value="Genomic_DNA"/>
</dbReference>
<evidence type="ECO:0000256" key="2">
    <source>
        <dbReference type="ARBA" id="ARBA00005384"/>
    </source>
</evidence>
<keyword evidence="9" id="KW-0238">DNA-binding</keyword>
<evidence type="ECO:0000256" key="7">
    <source>
        <dbReference type="ARBA" id="ARBA00022898"/>
    </source>
</evidence>
<dbReference type="PATRIC" id="fig|1703770.3.peg.446"/>
<evidence type="ECO:0000313" key="12">
    <source>
        <dbReference type="EMBL" id="KPJ54056.1"/>
    </source>
</evidence>
<dbReference type="InterPro" id="IPR015421">
    <property type="entry name" value="PyrdxlP-dep_Trfase_major"/>
</dbReference>
<dbReference type="Proteomes" id="UP000052008">
    <property type="component" value="Unassembled WGS sequence"/>
</dbReference>
<comment type="subunit">
    <text evidence="4">Homodimer.</text>
</comment>
<organism evidence="12 13">
    <name type="scientific">candidate division TA06 bacterium DG_24</name>
    <dbReference type="NCBI Taxonomy" id="1703770"/>
    <lineage>
        <taxon>Bacteria</taxon>
        <taxon>Bacteria division TA06</taxon>
    </lineage>
</organism>
<dbReference type="SUPFAM" id="SSF53383">
    <property type="entry name" value="PLP-dependent transferases"/>
    <property type="match status" value="1"/>
</dbReference>
<dbReference type="GO" id="GO:0030170">
    <property type="term" value="F:pyridoxal phosphate binding"/>
    <property type="evidence" value="ECO:0007669"/>
    <property type="project" value="InterPro"/>
</dbReference>
<dbReference type="InterPro" id="IPR015422">
    <property type="entry name" value="PyrdxlP-dep_Trfase_small"/>
</dbReference>
<comment type="similarity">
    <text evidence="2">In the C-terminal section; belongs to the class-I pyridoxal-phosphate-dependent aminotransferase family.</text>
</comment>
<comment type="caution">
    <text evidence="12">The sequence shown here is derived from an EMBL/GenBank/DDBJ whole genome shotgun (WGS) entry which is preliminary data.</text>
</comment>
<keyword evidence="6" id="KW-0808">Transferase</keyword>
<reference evidence="12 13" key="1">
    <citation type="journal article" date="2015" name="Microbiome">
        <title>Genomic resolution of linkages in carbon, nitrogen, and sulfur cycling among widespread estuary sediment bacteria.</title>
        <authorList>
            <person name="Baker B.J."/>
            <person name="Lazar C.S."/>
            <person name="Teske A.P."/>
            <person name="Dick G.J."/>
        </authorList>
    </citation>
    <scope>NUCLEOTIDE SEQUENCE [LARGE SCALE GENOMIC DNA]</scope>
    <source>
        <strain evidence="12">DG_24</strain>
    </source>
</reference>
<dbReference type="GO" id="GO:0003677">
    <property type="term" value="F:DNA binding"/>
    <property type="evidence" value="ECO:0007669"/>
    <property type="project" value="UniProtKB-KW"/>
</dbReference>
<feature type="domain" description="HTH gntR-type" evidence="11">
    <location>
        <begin position="11"/>
        <end position="79"/>
    </location>
</feature>
<dbReference type="FunFam" id="3.40.640.10:FF:000053">
    <property type="entry name" value="Aminotransferase, class I"/>
    <property type="match status" value="1"/>
</dbReference>
<dbReference type="InterPro" id="IPR036388">
    <property type="entry name" value="WH-like_DNA-bd_sf"/>
</dbReference>
<protein>
    <recommendedName>
        <fullName evidence="11">HTH gntR-type domain-containing protein</fullName>
    </recommendedName>
</protein>
<comment type="similarity">
    <text evidence="3">Belongs to the class-I pyridoxal-phosphate-dependent aminotransferase family.</text>
</comment>
<name>A0A0S7WV58_UNCT6</name>
<comment type="cofactor">
    <cofactor evidence="1">
        <name>pyridoxal 5'-phosphate</name>
        <dbReference type="ChEBI" id="CHEBI:597326"/>
    </cofactor>
</comment>
<dbReference type="InterPro" id="IPR036390">
    <property type="entry name" value="WH_DNA-bd_sf"/>
</dbReference>
<dbReference type="InterPro" id="IPR015424">
    <property type="entry name" value="PyrdxlP-dep_Trfase"/>
</dbReference>
<evidence type="ECO:0000256" key="8">
    <source>
        <dbReference type="ARBA" id="ARBA00023015"/>
    </source>
</evidence>
<keyword evidence="5" id="KW-0032">Aminotransferase</keyword>
<dbReference type="STRING" id="1703770.AMJ39_02005"/>
<dbReference type="GO" id="GO:0003700">
    <property type="term" value="F:DNA-binding transcription factor activity"/>
    <property type="evidence" value="ECO:0007669"/>
    <property type="project" value="InterPro"/>
</dbReference>
<dbReference type="PANTHER" id="PTHR46577:SF1">
    <property type="entry name" value="HTH-TYPE TRANSCRIPTIONAL REGULATORY PROTEIN GABR"/>
    <property type="match status" value="1"/>
</dbReference>
<dbReference type="InterPro" id="IPR051446">
    <property type="entry name" value="HTH_trans_reg/aminotransferase"/>
</dbReference>
<dbReference type="Gene3D" id="3.40.640.10">
    <property type="entry name" value="Type I PLP-dependent aspartate aminotransferase-like (Major domain)"/>
    <property type="match status" value="1"/>
</dbReference>